<evidence type="ECO:0000313" key="2">
    <source>
        <dbReference type="EMBL" id="MBW0527675.1"/>
    </source>
</evidence>
<dbReference type="Gene3D" id="3.30.420.10">
    <property type="entry name" value="Ribonuclease H-like superfamily/Ribonuclease H"/>
    <property type="match status" value="1"/>
</dbReference>
<accession>A0A9Q3EYW1</accession>
<dbReference type="GO" id="GO:0003676">
    <property type="term" value="F:nucleic acid binding"/>
    <property type="evidence" value="ECO:0007669"/>
    <property type="project" value="InterPro"/>
</dbReference>
<evidence type="ECO:0000313" key="3">
    <source>
        <dbReference type="Proteomes" id="UP000765509"/>
    </source>
</evidence>
<reference evidence="2" key="1">
    <citation type="submission" date="2021-03" db="EMBL/GenBank/DDBJ databases">
        <title>Draft genome sequence of rust myrtle Austropuccinia psidii MF-1, a brazilian biotype.</title>
        <authorList>
            <person name="Quecine M.C."/>
            <person name="Pachon D.M.R."/>
            <person name="Bonatelli M.L."/>
            <person name="Correr F.H."/>
            <person name="Franceschini L.M."/>
            <person name="Leite T.F."/>
            <person name="Margarido G.R.A."/>
            <person name="Almeida C.A."/>
            <person name="Ferrarezi J.A."/>
            <person name="Labate C.A."/>
        </authorList>
    </citation>
    <scope>NUCLEOTIDE SEQUENCE</scope>
    <source>
        <strain evidence="2">MF-1</strain>
    </source>
</reference>
<keyword evidence="3" id="KW-1185">Reference proteome</keyword>
<comment type="caution">
    <text evidence="2">The sequence shown here is derived from an EMBL/GenBank/DDBJ whole genome shotgun (WGS) entry which is preliminary data.</text>
</comment>
<feature type="domain" description="Tc1-like transposase DDE" evidence="1">
    <location>
        <begin position="15"/>
        <end position="78"/>
    </location>
</feature>
<gene>
    <name evidence="2" type="ORF">O181_067390</name>
</gene>
<dbReference type="OrthoDB" id="3242359at2759"/>
<protein>
    <recommendedName>
        <fullName evidence="1">Tc1-like transposase DDE domain-containing protein</fullName>
    </recommendedName>
</protein>
<organism evidence="2 3">
    <name type="scientific">Austropuccinia psidii MF-1</name>
    <dbReference type="NCBI Taxonomy" id="1389203"/>
    <lineage>
        <taxon>Eukaryota</taxon>
        <taxon>Fungi</taxon>
        <taxon>Dikarya</taxon>
        <taxon>Basidiomycota</taxon>
        <taxon>Pucciniomycotina</taxon>
        <taxon>Pucciniomycetes</taxon>
        <taxon>Pucciniales</taxon>
        <taxon>Sphaerophragmiaceae</taxon>
        <taxon>Austropuccinia</taxon>
    </lineage>
</organism>
<dbReference type="AlphaFoldDB" id="A0A9Q3EYW1"/>
<dbReference type="InterPro" id="IPR038717">
    <property type="entry name" value="Tc1-like_DDE_dom"/>
</dbReference>
<dbReference type="InterPro" id="IPR036397">
    <property type="entry name" value="RNaseH_sf"/>
</dbReference>
<dbReference type="EMBL" id="AVOT02033728">
    <property type="protein sequence ID" value="MBW0527675.1"/>
    <property type="molecule type" value="Genomic_DNA"/>
</dbReference>
<proteinExistence type="predicted"/>
<evidence type="ECO:0000259" key="1">
    <source>
        <dbReference type="Pfam" id="PF13358"/>
    </source>
</evidence>
<sequence length="116" mass="13265">MDKLVQVGVSANRKGLTLMEYGASIHTALASQQSHPNHKIHKLFWPPNSPELNPIENLWLKMNYVVTNLFNPKTMDELSEVIHIVWDTIPFDNLEELLVSMPSRIRMFLDKNGAPT</sequence>
<dbReference type="Proteomes" id="UP000765509">
    <property type="component" value="Unassembled WGS sequence"/>
</dbReference>
<name>A0A9Q3EYW1_9BASI</name>
<dbReference type="Pfam" id="PF13358">
    <property type="entry name" value="DDE_3"/>
    <property type="match status" value="1"/>
</dbReference>